<proteinExistence type="predicted"/>
<feature type="chain" id="PRO_5023907498" evidence="3">
    <location>
        <begin position="29"/>
        <end position="250"/>
    </location>
</feature>
<dbReference type="EMBL" id="RWGY01000957">
    <property type="protein sequence ID" value="TVT97717.1"/>
    <property type="molecule type" value="Genomic_DNA"/>
</dbReference>
<evidence type="ECO:0000313" key="5">
    <source>
        <dbReference type="Proteomes" id="UP000324897"/>
    </source>
</evidence>
<protein>
    <submittedName>
        <fullName evidence="4">Uncharacterized protein</fullName>
    </submittedName>
</protein>
<evidence type="ECO:0000256" key="3">
    <source>
        <dbReference type="SAM" id="SignalP"/>
    </source>
</evidence>
<accession>A0A5J9SEM7</accession>
<dbReference type="Proteomes" id="UP000324897">
    <property type="component" value="Unassembled WGS sequence"/>
</dbReference>
<keyword evidence="2" id="KW-0812">Transmembrane</keyword>
<gene>
    <name evidence="4" type="ORF">EJB05_57023</name>
</gene>
<name>A0A5J9SEM7_9POAL</name>
<feature type="transmembrane region" description="Helical" evidence="2">
    <location>
        <begin position="105"/>
        <end position="127"/>
    </location>
</feature>
<sequence>MATVSMKVRSIFVVVAIVVLLEAGQAAGRPGIRVSKLSPVRLGIRHTCFSWYLVLSVANYVWWTFYSWPCKYGQATFPIKWTSFMGLAIHLLLVWLMLFKLVTPVALVRSLFVVALAVFFGVIASVIASAAADAAAIFGWIGMGLSVLSHFFRIKATDYDSFDWILFGASVIGMVNGFLWLHHPSLCVARQYKITSYLIAALRGLETLQWLWPWIRDAMMELQGGPEVPVNPRNRNVNRNTELTSEGAYR</sequence>
<feature type="transmembrane region" description="Helical" evidence="2">
    <location>
        <begin position="134"/>
        <end position="152"/>
    </location>
</feature>
<keyword evidence="3" id="KW-0732">Signal</keyword>
<feature type="transmembrane region" description="Helical" evidence="2">
    <location>
        <begin position="50"/>
        <end position="69"/>
    </location>
</feature>
<dbReference type="Gramene" id="TVT97717">
    <property type="protein sequence ID" value="TVT97717"/>
    <property type="gene ID" value="EJB05_57023"/>
</dbReference>
<feature type="compositionally biased region" description="Low complexity" evidence="1">
    <location>
        <begin position="230"/>
        <end position="240"/>
    </location>
</feature>
<organism evidence="4 5">
    <name type="scientific">Eragrostis curvula</name>
    <name type="common">weeping love grass</name>
    <dbReference type="NCBI Taxonomy" id="38414"/>
    <lineage>
        <taxon>Eukaryota</taxon>
        <taxon>Viridiplantae</taxon>
        <taxon>Streptophyta</taxon>
        <taxon>Embryophyta</taxon>
        <taxon>Tracheophyta</taxon>
        <taxon>Spermatophyta</taxon>
        <taxon>Magnoliopsida</taxon>
        <taxon>Liliopsida</taxon>
        <taxon>Poales</taxon>
        <taxon>Poaceae</taxon>
        <taxon>PACMAD clade</taxon>
        <taxon>Chloridoideae</taxon>
        <taxon>Eragrostideae</taxon>
        <taxon>Eragrostidinae</taxon>
        <taxon>Eragrostis</taxon>
    </lineage>
</organism>
<evidence type="ECO:0000256" key="1">
    <source>
        <dbReference type="SAM" id="MobiDB-lite"/>
    </source>
</evidence>
<feature type="transmembrane region" description="Helical" evidence="2">
    <location>
        <begin position="164"/>
        <end position="182"/>
    </location>
</feature>
<dbReference type="AlphaFoldDB" id="A0A5J9SEM7"/>
<feature type="transmembrane region" description="Helical" evidence="2">
    <location>
        <begin position="81"/>
        <end position="99"/>
    </location>
</feature>
<keyword evidence="2" id="KW-1133">Transmembrane helix</keyword>
<dbReference type="OrthoDB" id="665483at2759"/>
<evidence type="ECO:0000313" key="4">
    <source>
        <dbReference type="EMBL" id="TVT97717.1"/>
    </source>
</evidence>
<feature type="signal peptide" evidence="3">
    <location>
        <begin position="1"/>
        <end position="28"/>
    </location>
</feature>
<feature type="region of interest" description="Disordered" evidence="1">
    <location>
        <begin position="230"/>
        <end position="250"/>
    </location>
</feature>
<evidence type="ECO:0000256" key="2">
    <source>
        <dbReference type="SAM" id="Phobius"/>
    </source>
</evidence>
<keyword evidence="5" id="KW-1185">Reference proteome</keyword>
<keyword evidence="2" id="KW-0472">Membrane</keyword>
<comment type="caution">
    <text evidence="4">The sequence shown here is derived from an EMBL/GenBank/DDBJ whole genome shotgun (WGS) entry which is preliminary data.</text>
</comment>
<reference evidence="4 5" key="1">
    <citation type="journal article" date="2019" name="Sci. Rep.">
        <title>A high-quality genome of Eragrostis curvula grass provides insights into Poaceae evolution and supports new strategies to enhance forage quality.</title>
        <authorList>
            <person name="Carballo J."/>
            <person name="Santos B.A.C.M."/>
            <person name="Zappacosta D."/>
            <person name="Garbus I."/>
            <person name="Selva J.P."/>
            <person name="Gallo C.A."/>
            <person name="Diaz A."/>
            <person name="Albertini E."/>
            <person name="Caccamo M."/>
            <person name="Echenique V."/>
        </authorList>
    </citation>
    <scope>NUCLEOTIDE SEQUENCE [LARGE SCALE GENOMIC DNA]</scope>
    <source>
        <strain evidence="5">cv. Victoria</strain>
        <tissue evidence="4">Leaf</tissue>
    </source>
</reference>